<evidence type="ECO:0000313" key="7">
    <source>
        <dbReference type="EMBL" id="MDH0738099.1"/>
    </source>
</evidence>
<dbReference type="GO" id="GO:0046685">
    <property type="term" value="P:response to arsenic-containing substance"/>
    <property type="evidence" value="ECO:0007669"/>
    <property type="project" value="UniProtKB-KW"/>
</dbReference>
<organism evidence="7 8">
    <name type="scientific">Achromobacter spanius</name>
    <dbReference type="NCBI Taxonomy" id="217203"/>
    <lineage>
        <taxon>Bacteria</taxon>
        <taxon>Pseudomonadati</taxon>
        <taxon>Pseudomonadota</taxon>
        <taxon>Betaproteobacteria</taxon>
        <taxon>Burkholderiales</taxon>
        <taxon>Alcaligenaceae</taxon>
        <taxon>Achromobacter</taxon>
    </lineage>
</organism>
<dbReference type="AlphaFoldDB" id="A0AA42S5I3"/>
<feature type="transmembrane region" description="Helical" evidence="6">
    <location>
        <begin position="247"/>
        <end position="266"/>
    </location>
</feature>
<feature type="transmembrane region" description="Helical" evidence="6">
    <location>
        <begin position="115"/>
        <end position="132"/>
    </location>
</feature>
<name>A0AA42S5I3_9BURK</name>
<dbReference type="RefSeq" id="WP_279996268.1">
    <property type="nucleotide sequence ID" value="NZ_JAOCDZ010000014.1"/>
</dbReference>
<feature type="transmembrane region" description="Helical" evidence="6">
    <location>
        <begin position="139"/>
        <end position="163"/>
    </location>
</feature>
<keyword evidence="6" id="KW-0059">Arsenical resistance</keyword>
<comment type="function">
    <text evidence="6">Involved in arsenical resistance. Thought to form the channel of an arsenite pump.</text>
</comment>
<keyword evidence="2" id="KW-1003">Cell membrane</keyword>
<protein>
    <recommendedName>
        <fullName evidence="6">Arsenical pump membrane protein</fullName>
    </recommendedName>
</protein>
<dbReference type="NCBIfam" id="NF011980">
    <property type="entry name" value="PRK15445.1"/>
    <property type="match status" value="1"/>
</dbReference>
<proteinExistence type="inferred from homology"/>
<dbReference type="PANTHER" id="PTHR43302">
    <property type="entry name" value="TRANSPORTER ARSB-RELATED"/>
    <property type="match status" value="1"/>
</dbReference>
<sequence length="426" mass="45102">MFAAITIFILTLILVVWQPRGLGIGWSASLGAVLALAVGVVQVSDIPVVWNIVWNATATFIAVIIISLLLDEAGFFEWAALHVARWGRGNGRALFALIILLGAAVAALFANDGAALILTPIVMAMLLALGFTPGATLAFVMAAGFIADAASLPLIVSNLVNIVSADFFDIGFNRYAAVMAPVNVVAVLASLVVLFLYFRKSIPQRYDQSQLKPPAAAIRDLNTFRSGWAVLALLLIGFFGLEPLGVPVSVVAAVGAAILLLVAGRGHKISTRKVIREAPWQIVIFSLGMYLVVYGLRNAGLTQYLADMLSRFAEQGVWAATFGAGFMAALLSSIMNNMPTVLVGALSIDASQASGVVKEAMIYANVIGSDLGPKITPIGSLATLLWLHVLERKGTRISWGYYFKVGIVLTLPVLALTLAALAIRLG</sequence>
<dbReference type="Pfam" id="PF02040">
    <property type="entry name" value="ArsB"/>
    <property type="match status" value="1"/>
</dbReference>
<feature type="transmembrane region" description="Helical" evidence="6">
    <location>
        <begin position="91"/>
        <end position="109"/>
    </location>
</feature>
<feature type="transmembrane region" description="Helical" evidence="6">
    <location>
        <begin position="401"/>
        <end position="423"/>
    </location>
</feature>
<feature type="transmembrane region" description="Helical" evidence="6">
    <location>
        <begin position="175"/>
        <end position="198"/>
    </location>
</feature>
<comment type="caution">
    <text evidence="6">Lacks conserved residue(s) required for the propagation of feature annotation.</text>
</comment>
<keyword evidence="5 6" id="KW-0472">Membrane</keyword>
<comment type="similarity">
    <text evidence="6">Belongs to the ArsB family.</text>
</comment>
<evidence type="ECO:0000256" key="3">
    <source>
        <dbReference type="ARBA" id="ARBA00022692"/>
    </source>
</evidence>
<gene>
    <name evidence="7" type="ORF">N5D93_19940</name>
</gene>
<feature type="transmembrane region" description="Helical" evidence="6">
    <location>
        <begin position="278"/>
        <end position="296"/>
    </location>
</feature>
<evidence type="ECO:0000256" key="6">
    <source>
        <dbReference type="RuleBase" id="RU004993"/>
    </source>
</evidence>
<keyword evidence="6" id="KW-0813">Transport</keyword>
<reference evidence="7" key="1">
    <citation type="submission" date="2022-09" db="EMBL/GenBank/DDBJ databases">
        <title>Intensive care unit water sources are persistently colonized with multi-drug resistant bacteria and are the site of extensive horizontal gene transfer of antibiotic resistance genes.</title>
        <authorList>
            <person name="Diorio-Toth L."/>
        </authorList>
    </citation>
    <scope>NUCLEOTIDE SEQUENCE</scope>
    <source>
        <strain evidence="7">GD03843</strain>
    </source>
</reference>
<feature type="transmembrane region" description="Helical" evidence="6">
    <location>
        <begin position="51"/>
        <end position="70"/>
    </location>
</feature>
<dbReference type="NCBIfam" id="TIGR00935">
    <property type="entry name" value="2a45"/>
    <property type="match status" value="1"/>
</dbReference>
<evidence type="ECO:0000313" key="8">
    <source>
        <dbReference type="Proteomes" id="UP001161094"/>
    </source>
</evidence>
<dbReference type="GO" id="GO:0008490">
    <property type="term" value="F:arsenite secondary active transmembrane transporter activity"/>
    <property type="evidence" value="ECO:0007669"/>
    <property type="project" value="TreeGrafter"/>
</dbReference>
<evidence type="ECO:0000256" key="2">
    <source>
        <dbReference type="ARBA" id="ARBA00022475"/>
    </source>
</evidence>
<dbReference type="InterPro" id="IPR000802">
    <property type="entry name" value="Arsenical_pump_ArsB"/>
</dbReference>
<evidence type="ECO:0000256" key="1">
    <source>
        <dbReference type="ARBA" id="ARBA00004651"/>
    </source>
</evidence>
<keyword evidence="3 6" id="KW-0812">Transmembrane</keyword>
<dbReference type="EMBL" id="JAOCDZ010000014">
    <property type="protein sequence ID" value="MDH0738099.1"/>
    <property type="molecule type" value="Genomic_DNA"/>
</dbReference>
<feature type="transmembrane region" description="Helical" evidence="6">
    <location>
        <begin position="222"/>
        <end position="241"/>
    </location>
</feature>
<accession>A0AA42S5I3</accession>
<dbReference type="CDD" id="cd01118">
    <property type="entry name" value="ArsB_permease"/>
    <property type="match status" value="1"/>
</dbReference>
<evidence type="ECO:0000256" key="5">
    <source>
        <dbReference type="ARBA" id="ARBA00023136"/>
    </source>
</evidence>
<dbReference type="Proteomes" id="UP001161094">
    <property type="component" value="Unassembled WGS sequence"/>
</dbReference>
<evidence type="ECO:0000256" key="4">
    <source>
        <dbReference type="ARBA" id="ARBA00022989"/>
    </source>
</evidence>
<comment type="subcellular location">
    <subcellularLocation>
        <location evidence="1 6">Cell membrane</location>
        <topology evidence="1 6">Multi-pass membrane protein</topology>
    </subcellularLocation>
</comment>
<dbReference type="GO" id="GO:0042960">
    <property type="term" value="F:antimonite secondary active transmembrane transporter activity"/>
    <property type="evidence" value="ECO:0007669"/>
    <property type="project" value="TreeGrafter"/>
</dbReference>
<dbReference type="PRINTS" id="PR00758">
    <property type="entry name" value="ARSENICPUMP"/>
</dbReference>
<comment type="caution">
    <text evidence="7">The sequence shown here is derived from an EMBL/GenBank/DDBJ whole genome shotgun (WGS) entry which is preliminary data.</text>
</comment>
<dbReference type="PANTHER" id="PTHR43302:SF5">
    <property type="entry name" value="TRANSPORTER ARSB-RELATED"/>
    <property type="match status" value="1"/>
</dbReference>
<keyword evidence="4 6" id="KW-1133">Transmembrane helix</keyword>
<dbReference type="GO" id="GO:0005886">
    <property type="term" value="C:plasma membrane"/>
    <property type="evidence" value="ECO:0007669"/>
    <property type="project" value="UniProtKB-SubCell"/>
</dbReference>
<feature type="transmembrane region" description="Helical" evidence="6">
    <location>
        <begin position="316"/>
        <end position="334"/>
    </location>
</feature>